<dbReference type="SUPFAM" id="SSF52799">
    <property type="entry name" value="(Phosphotyrosine protein) phosphatases II"/>
    <property type="match status" value="1"/>
</dbReference>
<evidence type="ECO:0000313" key="4">
    <source>
        <dbReference type="EMBL" id="CAN93935.1"/>
    </source>
</evidence>
<dbReference type="AlphaFoldDB" id="A9GWI6"/>
<dbReference type="InterPro" id="IPR000387">
    <property type="entry name" value="Tyr_Pase_dom"/>
</dbReference>
<dbReference type="PROSITE" id="PS50054">
    <property type="entry name" value="TYR_PHOSPHATASE_DUAL"/>
    <property type="match status" value="1"/>
</dbReference>
<keyword evidence="1" id="KW-0812">Transmembrane</keyword>
<dbReference type="Pfam" id="PF00782">
    <property type="entry name" value="DSPc"/>
    <property type="match status" value="1"/>
</dbReference>
<keyword evidence="1" id="KW-0472">Membrane</keyword>
<dbReference type="InterPro" id="IPR000340">
    <property type="entry name" value="Dual-sp_phosphatase_cat-dom"/>
</dbReference>
<reference evidence="4 5" key="1">
    <citation type="journal article" date="2007" name="Nat. Biotechnol.">
        <title>Complete genome sequence of the myxobacterium Sorangium cellulosum.</title>
        <authorList>
            <person name="Schneiker S."/>
            <person name="Perlova O."/>
            <person name="Kaiser O."/>
            <person name="Gerth K."/>
            <person name="Alici A."/>
            <person name="Altmeyer M.O."/>
            <person name="Bartels D."/>
            <person name="Bekel T."/>
            <person name="Beyer S."/>
            <person name="Bode E."/>
            <person name="Bode H.B."/>
            <person name="Bolten C.J."/>
            <person name="Choudhuri J.V."/>
            <person name="Doss S."/>
            <person name="Elnakady Y.A."/>
            <person name="Frank B."/>
            <person name="Gaigalat L."/>
            <person name="Goesmann A."/>
            <person name="Groeger C."/>
            <person name="Gross F."/>
            <person name="Jelsbak L."/>
            <person name="Jelsbak L."/>
            <person name="Kalinowski J."/>
            <person name="Kegler C."/>
            <person name="Knauber T."/>
            <person name="Konietzny S."/>
            <person name="Kopp M."/>
            <person name="Krause L."/>
            <person name="Krug D."/>
            <person name="Linke B."/>
            <person name="Mahmud T."/>
            <person name="Martinez-Arias R."/>
            <person name="McHardy A.C."/>
            <person name="Merai M."/>
            <person name="Meyer F."/>
            <person name="Mormann S."/>
            <person name="Munoz-Dorado J."/>
            <person name="Perez J."/>
            <person name="Pradella S."/>
            <person name="Rachid S."/>
            <person name="Raddatz G."/>
            <person name="Rosenau F."/>
            <person name="Rueckert C."/>
            <person name="Sasse F."/>
            <person name="Scharfe M."/>
            <person name="Schuster S.C."/>
            <person name="Suen G."/>
            <person name="Treuner-Lange A."/>
            <person name="Velicer G.J."/>
            <person name="Vorholter F.-J."/>
            <person name="Weissman K.J."/>
            <person name="Welch R.D."/>
            <person name="Wenzel S.C."/>
            <person name="Whitworth D.E."/>
            <person name="Wilhelm S."/>
            <person name="Wittmann C."/>
            <person name="Bloecker H."/>
            <person name="Puehler A."/>
            <person name="Mueller R."/>
        </authorList>
    </citation>
    <scope>NUCLEOTIDE SEQUENCE [LARGE SCALE GENOMIC DNA]</scope>
    <source>
        <strain evidence="5">So ce56</strain>
    </source>
</reference>
<feature type="domain" description="Tyrosine-protein phosphatase" evidence="2">
    <location>
        <begin position="88"/>
        <end position="235"/>
    </location>
</feature>
<accession>A9GWI6</accession>
<dbReference type="KEGG" id="scl:sce3775"/>
<sequence>MAPPAHRRCARRACVVGARARHRLASLARVIGPRAARPLARRERRRHEVRVRLRPALVFLLLAPYALVFYAFLALRRASASLRPRHPWRTWVSPNLLIGGFLLPGDVVELRRLGVRAVINVSRELYDPVLALRAAGVEYLRIPCWDMCAPTLEEAARGVAFLERHIVAGHRVHVHCASGVGRCVTLALCYLATRGGIEVGEALALIERRRPRVALRPVQRAFVDRYVAWHRARAAPPVITSGGGGTSG</sequence>
<protein>
    <recommendedName>
        <fullName evidence="6">Tyrosine specific protein phosphatases domain-containing protein</fullName>
    </recommendedName>
</protein>
<keyword evidence="5" id="KW-1185">Reference proteome</keyword>
<dbReference type="PANTHER" id="PTHR46274:SF6">
    <property type="entry name" value="TYR_PHOSPHATASE_2 DOMAIN-CONTAINING PROTEIN"/>
    <property type="match status" value="1"/>
</dbReference>
<gene>
    <name evidence="4" type="ordered locus">sce3775</name>
</gene>
<dbReference type="InterPro" id="IPR020422">
    <property type="entry name" value="TYR_PHOSPHATASE_DUAL_dom"/>
</dbReference>
<feature type="domain" description="Tyrosine specific protein phosphatases" evidence="3">
    <location>
        <begin position="153"/>
        <end position="221"/>
    </location>
</feature>
<proteinExistence type="predicted"/>
<dbReference type="PANTHER" id="PTHR46274">
    <property type="entry name" value="PHOSPHATIDYLINOSITOL PHOSPHATASE"/>
    <property type="match status" value="1"/>
</dbReference>
<evidence type="ECO:0000259" key="3">
    <source>
        <dbReference type="PROSITE" id="PS50056"/>
    </source>
</evidence>
<dbReference type="FunFam" id="3.90.190.10:FF:000157">
    <property type="entry name" value="Protein-tyrosine phosphatase"/>
    <property type="match status" value="1"/>
</dbReference>
<dbReference type="Gene3D" id="3.90.190.10">
    <property type="entry name" value="Protein tyrosine phosphatase superfamily"/>
    <property type="match status" value="1"/>
</dbReference>
<dbReference type="HOGENOM" id="CLU_1119589_0_0_7"/>
<dbReference type="PROSITE" id="PS50056">
    <property type="entry name" value="TYR_PHOSPHATASE_2"/>
    <property type="match status" value="1"/>
</dbReference>
<dbReference type="SMART" id="SM00195">
    <property type="entry name" value="DSPc"/>
    <property type="match status" value="1"/>
</dbReference>
<name>A9GWI6_SORC5</name>
<dbReference type="InterPro" id="IPR029021">
    <property type="entry name" value="Prot-tyrosine_phosphatase-like"/>
</dbReference>
<organism evidence="4 5">
    <name type="scientific">Sorangium cellulosum (strain So ce56)</name>
    <name type="common">Polyangium cellulosum (strain So ce56)</name>
    <dbReference type="NCBI Taxonomy" id="448385"/>
    <lineage>
        <taxon>Bacteria</taxon>
        <taxon>Pseudomonadati</taxon>
        <taxon>Myxococcota</taxon>
        <taxon>Polyangia</taxon>
        <taxon>Polyangiales</taxon>
        <taxon>Polyangiaceae</taxon>
        <taxon>Sorangium</taxon>
    </lineage>
</organism>
<evidence type="ECO:0008006" key="6">
    <source>
        <dbReference type="Google" id="ProtNLM"/>
    </source>
</evidence>
<dbReference type="STRING" id="448385.sce3775"/>
<dbReference type="EMBL" id="AM746676">
    <property type="protein sequence ID" value="CAN93935.1"/>
    <property type="molecule type" value="Genomic_DNA"/>
</dbReference>
<feature type="transmembrane region" description="Helical" evidence="1">
    <location>
        <begin position="56"/>
        <end position="75"/>
    </location>
</feature>
<evidence type="ECO:0000313" key="5">
    <source>
        <dbReference type="Proteomes" id="UP000002139"/>
    </source>
</evidence>
<evidence type="ECO:0000259" key="2">
    <source>
        <dbReference type="PROSITE" id="PS50054"/>
    </source>
</evidence>
<dbReference type="BioCyc" id="SCEL448385:SCE_RS19340-MONOMER"/>
<dbReference type="Proteomes" id="UP000002139">
    <property type="component" value="Chromosome"/>
</dbReference>
<evidence type="ECO:0000256" key="1">
    <source>
        <dbReference type="SAM" id="Phobius"/>
    </source>
</evidence>
<keyword evidence="1" id="KW-1133">Transmembrane helix</keyword>
<dbReference type="eggNOG" id="COG2453">
    <property type="taxonomic scope" value="Bacteria"/>
</dbReference>